<dbReference type="Proteomes" id="UP001556367">
    <property type="component" value="Unassembled WGS sequence"/>
</dbReference>
<organism evidence="3 4">
    <name type="scientific">Hohenbuehelia grisea</name>
    <dbReference type="NCBI Taxonomy" id="104357"/>
    <lineage>
        <taxon>Eukaryota</taxon>
        <taxon>Fungi</taxon>
        <taxon>Dikarya</taxon>
        <taxon>Basidiomycota</taxon>
        <taxon>Agaricomycotina</taxon>
        <taxon>Agaricomycetes</taxon>
        <taxon>Agaricomycetidae</taxon>
        <taxon>Agaricales</taxon>
        <taxon>Pleurotineae</taxon>
        <taxon>Pleurotaceae</taxon>
        <taxon>Hohenbuehelia</taxon>
    </lineage>
</organism>
<evidence type="ECO:0000256" key="1">
    <source>
        <dbReference type="SAM" id="MobiDB-lite"/>
    </source>
</evidence>
<keyword evidence="4" id="KW-1185">Reference proteome</keyword>
<evidence type="ECO:0000313" key="3">
    <source>
        <dbReference type="EMBL" id="KAL0948744.1"/>
    </source>
</evidence>
<comment type="caution">
    <text evidence="3">The sequence shown here is derived from an EMBL/GenBank/DDBJ whole genome shotgun (WGS) entry which is preliminary data.</text>
</comment>
<feature type="compositionally biased region" description="Basic residues" evidence="1">
    <location>
        <begin position="570"/>
        <end position="585"/>
    </location>
</feature>
<feature type="region of interest" description="Disordered" evidence="1">
    <location>
        <begin position="763"/>
        <end position="794"/>
    </location>
</feature>
<keyword evidence="2" id="KW-0732">Signal</keyword>
<gene>
    <name evidence="3" type="ORF">HGRIS_008877</name>
</gene>
<feature type="compositionally biased region" description="Low complexity" evidence="1">
    <location>
        <begin position="544"/>
        <end position="566"/>
    </location>
</feature>
<feature type="region of interest" description="Disordered" evidence="1">
    <location>
        <begin position="475"/>
        <end position="602"/>
    </location>
</feature>
<feature type="signal peptide" evidence="2">
    <location>
        <begin position="1"/>
        <end position="18"/>
    </location>
</feature>
<feature type="region of interest" description="Disordered" evidence="1">
    <location>
        <begin position="180"/>
        <end position="199"/>
    </location>
</feature>
<evidence type="ECO:0000313" key="4">
    <source>
        <dbReference type="Proteomes" id="UP001556367"/>
    </source>
</evidence>
<feature type="chain" id="PRO_5046578946" evidence="2">
    <location>
        <begin position="19"/>
        <end position="794"/>
    </location>
</feature>
<feature type="compositionally biased region" description="Low complexity" evidence="1">
    <location>
        <begin position="494"/>
        <end position="507"/>
    </location>
</feature>
<evidence type="ECO:0000256" key="2">
    <source>
        <dbReference type="SAM" id="SignalP"/>
    </source>
</evidence>
<reference evidence="4" key="1">
    <citation type="submission" date="2024-06" db="EMBL/GenBank/DDBJ databases">
        <title>Multi-omics analyses provide insights into the biosynthesis of the anticancer antibiotic pleurotin in Hohenbuehelia grisea.</title>
        <authorList>
            <person name="Weaver J.A."/>
            <person name="Alberti F."/>
        </authorList>
    </citation>
    <scope>NUCLEOTIDE SEQUENCE [LARGE SCALE GENOMIC DNA]</scope>
    <source>
        <strain evidence="4">T-177</strain>
    </source>
</reference>
<feature type="compositionally biased region" description="Polar residues" evidence="1">
    <location>
        <begin position="521"/>
        <end position="539"/>
    </location>
</feature>
<accession>A0ABR3IZK1</accession>
<proteinExistence type="predicted"/>
<dbReference type="EMBL" id="JASNQZ010000012">
    <property type="protein sequence ID" value="KAL0948744.1"/>
    <property type="molecule type" value="Genomic_DNA"/>
</dbReference>
<name>A0ABR3IZK1_9AGAR</name>
<sequence>MSLVAFLALSLLLSTVRAANDWSTPCFNHTCTYHLPKDGPGRGTLKLWGPPGTISDITPSAGWEIIDCDPSKLDQEIRIVCRDDESCEHLHSHGGPEGKIVRLPESCGKMAFARIKRSWVHDNQRIPRHIARSLGKRSPVVLGKSITHEIADADTQNIMFEAIGTTAQAEKGVYSASNGTKGAAALRPPTKASSADRPYPTTTAGQLLEMLKLWKWHIGNVADDVEEFAGDIVDSIREAASEAAGFFATLLFKLNGKNVEKVVHIHPRFPETTIGSVEVDCADSTTKTELSGHADGDIVVMVGVHMRGSLDGTMERAEAYVQMDGHISGGINLQANFNGRFGPFETTLFGQGLPLLSFGSIFNVGPKFDVIGMVEADLDLRADLKYDFEYDMNNLRLSFPPDKGRSDFSPKVPSSSLKLRADETIHASGQLSAHIIPRLTVTFGLTGNLKATMFVAADASVAASFNLDANVKTTYGSKNSTHPKLPAPNGSSLSISSSTAEPSGTSSVVEDVASSVPVTDAASSTISADGDRASSTSTPDGVHSRSNAPESSASSSSSTLPAPTESVHALKYHKGLPRRMLRSKRGLNSSPITHPDRSLTPLPMPVAGPSVRKGIPDLQTTFGTISKETATACVYAQPGLKIIAGMDADATILNIVGLLGFEAKIIKSMTLFTVPLKPFSLAAGNSQCPGGSSEPLATADVSLERRNLSPRPRSFIAPTCAISASVLGLDTLANTLIDENVPGRLQPLAKQFLRYTMQKNDGAAIPGPNVAVEDKPKAQSNPEVPGELITLDDK</sequence>
<protein>
    <submittedName>
        <fullName evidence="3">Uncharacterized protein</fullName>
    </submittedName>
</protein>